<evidence type="ECO:0000256" key="1">
    <source>
        <dbReference type="SAM" id="MobiDB-lite"/>
    </source>
</evidence>
<name>A0A2T0A0W8_RHOTO</name>
<dbReference type="AlphaFoldDB" id="A0A2T0A0W8"/>
<gene>
    <name evidence="2" type="ORF">AAT19DRAFT_9783</name>
</gene>
<feature type="compositionally biased region" description="Basic residues" evidence="1">
    <location>
        <begin position="236"/>
        <end position="246"/>
    </location>
</feature>
<proteinExistence type="predicted"/>
<comment type="caution">
    <text evidence="2">The sequence shown here is derived from an EMBL/GenBank/DDBJ whole genome shotgun (WGS) entry which is preliminary data.</text>
</comment>
<feature type="region of interest" description="Disordered" evidence="1">
    <location>
        <begin position="233"/>
        <end position="252"/>
    </location>
</feature>
<accession>A0A2T0A0W8</accession>
<protein>
    <submittedName>
        <fullName evidence="2">Uncharacterized protein</fullName>
    </submittedName>
</protein>
<evidence type="ECO:0000313" key="3">
    <source>
        <dbReference type="Proteomes" id="UP000239560"/>
    </source>
</evidence>
<reference evidence="2 3" key="1">
    <citation type="journal article" date="2018" name="Elife">
        <title>Functional genomics of lipid metabolism in the oleaginous yeast Rhodosporidium toruloides.</title>
        <authorList>
            <person name="Coradetti S.T."/>
            <person name="Pinel D."/>
            <person name="Geiselman G."/>
            <person name="Ito M."/>
            <person name="Mondo S."/>
            <person name="Reilly M.C."/>
            <person name="Cheng Y.F."/>
            <person name="Bauer S."/>
            <person name="Grigoriev I."/>
            <person name="Gladden J.M."/>
            <person name="Simmons B.A."/>
            <person name="Brem R."/>
            <person name="Arkin A.P."/>
            <person name="Skerker J.M."/>
        </authorList>
    </citation>
    <scope>NUCLEOTIDE SEQUENCE [LARGE SCALE GENOMIC DNA]</scope>
    <source>
        <strain evidence="2 3">NBRC 0880</strain>
    </source>
</reference>
<dbReference type="Proteomes" id="UP000239560">
    <property type="component" value="Unassembled WGS sequence"/>
</dbReference>
<dbReference type="EMBL" id="LCTV02000011">
    <property type="protein sequence ID" value="PRQ71668.1"/>
    <property type="molecule type" value="Genomic_DNA"/>
</dbReference>
<evidence type="ECO:0000313" key="2">
    <source>
        <dbReference type="EMBL" id="PRQ71668.1"/>
    </source>
</evidence>
<sequence length="313" mass="34785">MRLCLRLTLLLPRRRRSIRLCLRAQTLVVLLVLRCAKLEFGLLARRSRRETLFFRRSSRDFDPLRRRRALLVLRRHPALARLGRLLDRALVVLFLAVVLLAETLRKCRLTFRRDRPGDVGQLPADGEGRVGRALPVAAGGDAASQPLLRLGLRVDLQPLPLVVRLVLLDLLRLDASATSRARAPAIRLSVLEAIATSSADGSDCTARARPARRKTRSLRPSIPLTLLVLPRSSSLHTRHSQPKTRLPRAPTRAPTTLHRVRAMRVLPVMCERDGMVSCWMTMVDSPAACEACERPVSTGFAGRGRGEGADCLG</sequence>
<organism evidence="2 3">
    <name type="scientific">Rhodotorula toruloides</name>
    <name type="common">Yeast</name>
    <name type="synonym">Rhodosporidium toruloides</name>
    <dbReference type="NCBI Taxonomy" id="5286"/>
    <lineage>
        <taxon>Eukaryota</taxon>
        <taxon>Fungi</taxon>
        <taxon>Dikarya</taxon>
        <taxon>Basidiomycota</taxon>
        <taxon>Pucciniomycotina</taxon>
        <taxon>Microbotryomycetes</taxon>
        <taxon>Sporidiobolales</taxon>
        <taxon>Sporidiobolaceae</taxon>
        <taxon>Rhodotorula</taxon>
    </lineage>
</organism>